<evidence type="ECO:0000313" key="5">
    <source>
        <dbReference type="Proteomes" id="UP000051936"/>
    </source>
</evidence>
<keyword evidence="1" id="KW-0680">Restriction system</keyword>
<sequence length="103" mass="10751">MSLSKISLLPIPIPPPDEAAEILRRVSGALVAFADTLALLDAEAADAARLKQSILKAAFEGLLVPQDPADEPASALLARAAGQSEPQAKRGRRKSARANELAT</sequence>
<dbReference type="GO" id="GO:0003677">
    <property type="term" value="F:DNA binding"/>
    <property type="evidence" value="ECO:0007669"/>
    <property type="project" value="UniProtKB-KW"/>
</dbReference>
<feature type="region of interest" description="Disordered" evidence="3">
    <location>
        <begin position="74"/>
        <end position="103"/>
    </location>
</feature>
<proteinExistence type="predicted"/>
<dbReference type="GO" id="GO:0009307">
    <property type="term" value="P:DNA restriction-modification system"/>
    <property type="evidence" value="ECO:0007669"/>
    <property type="project" value="UniProtKB-KW"/>
</dbReference>
<keyword evidence="2" id="KW-0238">DNA-binding</keyword>
<reference evidence="4 5" key="1">
    <citation type="submission" date="2015-09" db="EMBL/GenBank/DDBJ databases">
        <title>Draft Genome Sequence of Bradyrhizobium manausense Strain BR 3351T, a Novel Symbiotic Nitrogen-Fixing Alphaproteobacterium Isolated from Brazilian Amazon Rain Forest.</title>
        <authorList>
            <person name="De Araujo J.L."/>
            <person name="Zilli J.E."/>
        </authorList>
    </citation>
    <scope>NUCLEOTIDE SEQUENCE [LARGE SCALE GENOMIC DNA]</scope>
    <source>
        <strain evidence="4 5">BR3351</strain>
    </source>
</reference>
<comment type="caution">
    <text evidence="4">The sequence shown here is derived from an EMBL/GenBank/DDBJ whole genome shotgun (WGS) entry which is preliminary data.</text>
</comment>
<evidence type="ECO:0000313" key="4">
    <source>
        <dbReference type="EMBL" id="KRQ15998.1"/>
    </source>
</evidence>
<keyword evidence="5" id="KW-1185">Reference proteome</keyword>
<dbReference type="EMBL" id="LJYG01000030">
    <property type="protein sequence ID" value="KRQ15998.1"/>
    <property type="molecule type" value="Genomic_DNA"/>
</dbReference>
<dbReference type="InterPro" id="IPR044946">
    <property type="entry name" value="Restrct_endonuc_typeI_TRD_sf"/>
</dbReference>
<evidence type="ECO:0008006" key="6">
    <source>
        <dbReference type="Google" id="ProtNLM"/>
    </source>
</evidence>
<dbReference type="SUPFAM" id="SSF116734">
    <property type="entry name" value="DNA methylase specificity domain"/>
    <property type="match status" value="1"/>
</dbReference>
<name>A0A0R3E680_9BRAD</name>
<dbReference type="Proteomes" id="UP000051936">
    <property type="component" value="Unassembled WGS sequence"/>
</dbReference>
<protein>
    <recommendedName>
        <fullName evidence="6">Restriction endonuclease subunit S</fullName>
    </recommendedName>
</protein>
<gene>
    <name evidence="4" type="ORF">AOQ71_06920</name>
</gene>
<dbReference type="STRING" id="989370.AOQ71_06920"/>
<evidence type="ECO:0000256" key="1">
    <source>
        <dbReference type="ARBA" id="ARBA00022747"/>
    </source>
</evidence>
<evidence type="ECO:0000256" key="3">
    <source>
        <dbReference type="SAM" id="MobiDB-lite"/>
    </source>
</evidence>
<organism evidence="4 5">
    <name type="scientific">Bradyrhizobium manausense</name>
    <dbReference type="NCBI Taxonomy" id="989370"/>
    <lineage>
        <taxon>Bacteria</taxon>
        <taxon>Pseudomonadati</taxon>
        <taxon>Pseudomonadota</taxon>
        <taxon>Alphaproteobacteria</taxon>
        <taxon>Hyphomicrobiales</taxon>
        <taxon>Nitrobacteraceae</taxon>
        <taxon>Bradyrhizobium</taxon>
    </lineage>
</organism>
<accession>A0A0R3E680</accession>
<dbReference type="AlphaFoldDB" id="A0A0R3E680"/>
<dbReference type="Gene3D" id="3.90.220.20">
    <property type="entry name" value="DNA methylase specificity domains"/>
    <property type="match status" value="2"/>
</dbReference>
<evidence type="ECO:0000256" key="2">
    <source>
        <dbReference type="ARBA" id="ARBA00023125"/>
    </source>
</evidence>